<evidence type="ECO:0000313" key="4">
    <source>
        <dbReference type="Proteomes" id="UP000824151"/>
    </source>
</evidence>
<feature type="transmembrane region" description="Helical" evidence="2">
    <location>
        <begin position="129"/>
        <end position="148"/>
    </location>
</feature>
<organism evidence="3 4">
    <name type="scientific">Candidatus Nesterenkonia stercoripullorum</name>
    <dbReference type="NCBI Taxonomy" id="2838701"/>
    <lineage>
        <taxon>Bacteria</taxon>
        <taxon>Bacillati</taxon>
        <taxon>Actinomycetota</taxon>
        <taxon>Actinomycetes</taxon>
        <taxon>Micrococcales</taxon>
        <taxon>Micrococcaceae</taxon>
        <taxon>Nesterenkonia</taxon>
    </lineage>
</organism>
<dbReference type="AlphaFoldDB" id="A0A9D1UUS2"/>
<feature type="region of interest" description="Disordered" evidence="1">
    <location>
        <begin position="157"/>
        <end position="180"/>
    </location>
</feature>
<sequence>MRKTSGPRAQQAGGPLRFALSGVIAAALFLGLAHLASTLFAPTSSPLQALGTTVIRLTPGPIQEFAISAFGSYDKPVLYVCMGIVGAALAGALGVLGRRRVRAAIIGFCVVAVVLGSAVASLPETSPEDLIPTGVGFVAGVIVLRVLLRSARAIRSADPQEPSAEPAMHDEAQRQRPGEP</sequence>
<accession>A0A9D1UUS2</accession>
<dbReference type="Proteomes" id="UP000824151">
    <property type="component" value="Unassembled WGS sequence"/>
</dbReference>
<comment type="caution">
    <text evidence="3">The sequence shown here is derived from an EMBL/GenBank/DDBJ whole genome shotgun (WGS) entry which is preliminary data.</text>
</comment>
<name>A0A9D1UUS2_9MICC</name>
<keyword evidence="2" id="KW-0472">Membrane</keyword>
<feature type="compositionally biased region" description="Basic and acidic residues" evidence="1">
    <location>
        <begin position="167"/>
        <end position="180"/>
    </location>
</feature>
<feature type="transmembrane region" description="Helical" evidence="2">
    <location>
        <begin position="20"/>
        <end position="41"/>
    </location>
</feature>
<feature type="transmembrane region" description="Helical" evidence="2">
    <location>
        <begin position="103"/>
        <end position="123"/>
    </location>
</feature>
<dbReference type="EMBL" id="DXGD01000427">
    <property type="protein sequence ID" value="HIX00751.1"/>
    <property type="molecule type" value="Genomic_DNA"/>
</dbReference>
<reference evidence="3" key="1">
    <citation type="journal article" date="2021" name="PeerJ">
        <title>Extensive microbial diversity within the chicken gut microbiome revealed by metagenomics and culture.</title>
        <authorList>
            <person name="Gilroy R."/>
            <person name="Ravi A."/>
            <person name="Getino M."/>
            <person name="Pursley I."/>
            <person name="Horton D.L."/>
            <person name="Alikhan N.F."/>
            <person name="Baker D."/>
            <person name="Gharbi K."/>
            <person name="Hall N."/>
            <person name="Watson M."/>
            <person name="Adriaenssens E.M."/>
            <person name="Foster-Nyarko E."/>
            <person name="Jarju S."/>
            <person name="Secka A."/>
            <person name="Antonio M."/>
            <person name="Oren A."/>
            <person name="Chaudhuri R.R."/>
            <person name="La Ragione R."/>
            <person name="Hildebrand F."/>
            <person name="Pallen M.J."/>
        </authorList>
    </citation>
    <scope>NUCLEOTIDE SEQUENCE</scope>
    <source>
        <strain evidence="3">ChiHejej3B27-3195</strain>
    </source>
</reference>
<proteinExistence type="predicted"/>
<reference evidence="3" key="2">
    <citation type="submission" date="2021-04" db="EMBL/GenBank/DDBJ databases">
        <authorList>
            <person name="Gilroy R."/>
        </authorList>
    </citation>
    <scope>NUCLEOTIDE SEQUENCE</scope>
    <source>
        <strain evidence="3">ChiHejej3B27-3195</strain>
    </source>
</reference>
<evidence type="ECO:0000313" key="3">
    <source>
        <dbReference type="EMBL" id="HIX00751.1"/>
    </source>
</evidence>
<protein>
    <submittedName>
        <fullName evidence="3">Oxidoreductase</fullName>
    </submittedName>
</protein>
<evidence type="ECO:0000256" key="1">
    <source>
        <dbReference type="SAM" id="MobiDB-lite"/>
    </source>
</evidence>
<keyword evidence="2" id="KW-0812">Transmembrane</keyword>
<gene>
    <name evidence="3" type="ORF">H9871_11500</name>
</gene>
<feature type="transmembrane region" description="Helical" evidence="2">
    <location>
        <begin position="77"/>
        <end position="96"/>
    </location>
</feature>
<keyword evidence="2" id="KW-1133">Transmembrane helix</keyword>
<evidence type="ECO:0000256" key="2">
    <source>
        <dbReference type="SAM" id="Phobius"/>
    </source>
</evidence>
<feature type="non-terminal residue" evidence="3">
    <location>
        <position position="180"/>
    </location>
</feature>